<organism evidence="2">
    <name type="scientific">Brucella anthropi</name>
    <name type="common">Ochrobactrum anthropi</name>
    <dbReference type="NCBI Taxonomy" id="529"/>
    <lineage>
        <taxon>Bacteria</taxon>
        <taxon>Pseudomonadati</taxon>
        <taxon>Pseudomonadota</taxon>
        <taxon>Alphaproteobacteria</taxon>
        <taxon>Hyphomicrobiales</taxon>
        <taxon>Brucellaceae</taxon>
        <taxon>Brucella/Ochrobactrum group</taxon>
        <taxon>Brucella</taxon>
    </lineage>
</organism>
<dbReference type="InterPro" id="IPR050706">
    <property type="entry name" value="Cyclic-di-GMP_PDE-like"/>
</dbReference>
<dbReference type="PANTHER" id="PTHR33121">
    <property type="entry name" value="CYCLIC DI-GMP PHOSPHODIESTERASE PDEF"/>
    <property type="match status" value="1"/>
</dbReference>
<feature type="domain" description="EAL" evidence="1">
    <location>
        <begin position="1"/>
        <end position="179"/>
    </location>
</feature>
<dbReference type="EMBL" id="LUAY01005815">
    <property type="protein sequence ID" value="KYB45255.1"/>
    <property type="molecule type" value="Genomic_DNA"/>
</dbReference>
<dbReference type="InterPro" id="IPR035919">
    <property type="entry name" value="EAL_sf"/>
</dbReference>
<dbReference type="InterPro" id="IPR001633">
    <property type="entry name" value="EAL_dom"/>
</dbReference>
<dbReference type="CDD" id="cd01948">
    <property type="entry name" value="EAL"/>
    <property type="match status" value="1"/>
</dbReference>
<dbReference type="SMART" id="SM00052">
    <property type="entry name" value="EAL"/>
    <property type="match status" value="1"/>
</dbReference>
<name>A0A656Z6U8_BRUAN</name>
<accession>A0A656Z6U8</accession>
<evidence type="ECO:0000259" key="1">
    <source>
        <dbReference type="PROSITE" id="PS50883"/>
    </source>
</evidence>
<protein>
    <recommendedName>
        <fullName evidence="1">EAL domain-containing protein</fullName>
    </recommendedName>
</protein>
<gene>
    <name evidence="2" type="ORF">AB664_01335</name>
</gene>
<proteinExistence type="predicted"/>
<dbReference type="PANTHER" id="PTHR33121:SF23">
    <property type="entry name" value="CYCLIC DI-GMP PHOSPHODIESTERASE PDEB"/>
    <property type="match status" value="1"/>
</dbReference>
<evidence type="ECO:0000313" key="2">
    <source>
        <dbReference type="EMBL" id="KYB45255.1"/>
    </source>
</evidence>
<dbReference type="PROSITE" id="PS50883">
    <property type="entry name" value="EAL"/>
    <property type="match status" value="1"/>
</dbReference>
<reference evidence="2" key="1">
    <citation type="submission" date="2016-02" db="EMBL/GenBank/DDBJ databases">
        <title>Genomic sequences of Ochrobactrum anthropi.</title>
        <authorList>
            <person name="Chudasama K.S."/>
            <person name="Thaker V.S."/>
        </authorList>
    </citation>
    <scope>NUCLEOTIDE SEQUENCE [LARGE SCALE GENOMIC DNA]</scope>
    <source>
        <strain evidence="2">SUBG007</strain>
    </source>
</reference>
<dbReference type="Gene3D" id="3.20.20.450">
    <property type="entry name" value="EAL domain"/>
    <property type="match status" value="1"/>
</dbReference>
<dbReference type="GO" id="GO:0071111">
    <property type="term" value="F:cyclic-guanylate-specific phosphodiesterase activity"/>
    <property type="evidence" value="ECO:0007669"/>
    <property type="project" value="InterPro"/>
</dbReference>
<dbReference type="AlphaFoldDB" id="A0A656Z6U8"/>
<sequence>MVLMAIDVLHTNPAVRIGCNISALSAVDDEYWQSVYTALAERPHVASRLVIEITETASIPNLLLAQSFASCLKQLGCQVALDDFGAGHTSIAQAVALRPDVIKIDRSCLRESRSQVFGCELFVRLIQLCAHLAAQVVVEGVEDEHDVSFAHLSGVRWVQGYHIAASVARTPSNFGEAQP</sequence>
<dbReference type="SUPFAM" id="SSF141868">
    <property type="entry name" value="EAL domain-like"/>
    <property type="match status" value="1"/>
</dbReference>
<comment type="caution">
    <text evidence="2">The sequence shown here is derived from an EMBL/GenBank/DDBJ whole genome shotgun (WGS) entry which is preliminary data.</text>
</comment>
<dbReference type="Pfam" id="PF00563">
    <property type="entry name" value="EAL"/>
    <property type="match status" value="1"/>
</dbReference>